<comment type="caution">
    <text evidence="1">The sequence shown here is derived from an EMBL/GenBank/DDBJ whole genome shotgun (WGS) entry which is preliminary data.</text>
</comment>
<evidence type="ECO:0000313" key="2">
    <source>
        <dbReference type="Proteomes" id="UP000276133"/>
    </source>
</evidence>
<dbReference type="EMBL" id="REGN01002062">
    <property type="protein sequence ID" value="RNA30665.1"/>
    <property type="molecule type" value="Genomic_DNA"/>
</dbReference>
<protein>
    <submittedName>
        <fullName evidence="1">Uncharacterized protein</fullName>
    </submittedName>
</protein>
<reference evidence="1 2" key="1">
    <citation type="journal article" date="2018" name="Sci. Rep.">
        <title>Genomic signatures of local adaptation to the degree of environmental predictability in rotifers.</title>
        <authorList>
            <person name="Franch-Gras L."/>
            <person name="Hahn C."/>
            <person name="Garcia-Roger E.M."/>
            <person name="Carmona M.J."/>
            <person name="Serra M."/>
            <person name="Gomez A."/>
        </authorList>
    </citation>
    <scope>NUCLEOTIDE SEQUENCE [LARGE SCALE GENOMIC DNA]</scope>
    <source>
        <strain evidence="1">HYR1</strain>
    </source>
</reference>
<sequence>MLYNLPICTKTKSDLDFAPIQLCNLGLMETQSISAQIHHDLFFYFDCCSYEYNFKNYDNMGISKTTCPLRSRPPNRTISGAVPYHKRCRTVP</sequence>
<accession>A0A3M7S4U9</accession>
<name>A0A3M7S4U9_BRAPC</name>
<keyword evidence="2" id="KW-1185">Reference proteome</keyword>
<organism evidence="1 2">
    <name type="scientific">Brachionus plicatilis</name>
    <name type="common">Marine rotifer</name>
    <name type="synonym">Brachionus muelleri</name>
    <dbReference type="NCBI Taxonomy" id="10195"/>
    <lineage>
        <taxon>Eukaryota</taxon>
        <taxon>Metazoa</taxon>
        <taxon>Spiralia</taxon>
        <taxon>Gnathifera</taxon>
        <taxon>Rotifera</taxon>
        <taxon>Eurotatoria</taxon>
        <taxon>Monogononta</taxon>
        <taxon>Pseudotrocha</taxon>
        <taxon>Ploima</taxon>
        <taxon>Brachionidae</taxon>
        <taxon>Brachionus</taxon>
    </lineage>
</organism>
<evidence type="ECO:0000313" key="1">
    <source>
        <dbReference type="EMBL" id="RNA30665.1"/>
    </source>
</evidence>
<gene>
    <name evidence="1" type="ORF">BpHYR1_011507</name>
</gene>
<proteinExistence type="predicted"/>
<dbReference type="AlphaFoldDB" id="A0A3M7S4U9"/>
<dbReference type="Proteomes" id="UP000276133">
    <property type="component" value="Unassembled WGS sequence"/>
</dbReference>